<evidence type="ECO:0008006" key="2">
    <source>
        <dbReference type="Google" id="ProtNLM"/>
    </source>
</evidence>
<proteinExistence type="predicted"/>
<organism evidence="1">
    <name type="scientific">Proteus mirabilis</name>
    <dbReference type="NCBI Taxonomy" id="584"/>
    <lineage>
        <taxon>Bacteria</taxon>
        <taxon>Pseudomonadati</taxon>
        <taxon>Pseudomonadota</taxon>
        <taxon>Gammaproteobacteria</taxon>
        <taxon>Enterobacterales</taxon>
        <taxon>Morganellaceae</taxon>
        <taxon>Proteus</taxon>
    </lineage>
</organism>
<dbReference type="EMBL" id="JADQCH020000002">
    <property type="protein sequence ID" value="MEY2344902.1"/>
    <property type="molecule type" value="Genomic_DNA"/>
</dbReference>
<gene>
    <name evidence="1" type="ORF">I3679_016085</name>
</gene>
<dbReference type="AlphaFoldDB" id="A0ABD5LUN0"/>
<reference evidence="1" key="1">
    <citation type="submission" date="2021-05" db="EMBL/GenBank/DDBJ databases">
        <title>First report of NDM-5 and VEB-6 producing Proteus mirabilis isolated from blood of a sepsis patient in Kolkata, India.</title>
        <authorList>
            <person name="Halder G."/>
            <person name="Chaudhuri B."/>
            <person name="Dutta S."/>
        </authorList>
    </citation>
    <scope>NUCLEOTIDE SEQUENCE [LARGE SCALE GENOMIC DNA]</scope>
    <source>
        <strain evidence="1">7049</strain>
    </source>
</reference>
<comment type="caution">
    <text evidence="1">The sequence shown here is derived from an EMBL/GenBank/DDBJ whole genome shotgun (WGS) entry which is preliminary data.</text>
</comment>
<protein>
    <recommendedName>
        <fullName evidence="2">Phage protein</fullName>
    </recommendedName>
</protein>
<sequence>MGKTLDNILNPFGEIVVQRVAKNLSKEEAEKIAALSHYLSVERTEYKYYVPKEAIATDEILIFDMDFYVNQLNRYTINFAFEDDNPVFEDEVDISFFDKIRTTKEKNMAKFIIRRINR</sequence>
<accession>A0ABD5LUN0</accession>
<evidence type="ECO:0000313" key="1">
    <source>
        <dbReference type="EMBL" id="MEY2344902.1"/>
    </source>
</evidence>
<name>A0ABD5LUN0_PROMI</name>